<evidence type="ECO:0000256" key="1">
    <source>
        <dbReference type="SAM" id="SignalP"/>
    </source>
</evidence>
<dbReference type="PANTHER" id="PTHR46957">
    <property type="entry name" value="CYTOKINE RECEPTOR"/>
    <property type="match status" value="1"/>
</dbReference>
<evidence type="ECO:0000313" key="4">
    <source>
        <dbReference type="Proteomes" id="UP001204144"/>
    </source>
</evidence>
<dbReference type="GO" id="GO:0016020">
    <property type="term" value="C:membrane"/>
    <property type="evidence" value="ECO:0007669"/>
    <property type="project" value="UniProtKB-SubCell"/>
</dbReference>
<dbReference type="SUPFAM" id="SSF49265">
    <property type="entry name" value="Fibronectin type III"/>
    <property type="match status" value="3"/>
</dbReference>
<dbReference type="Proteomes" id="UP001204144">
    <property type="component" value="Unassembled WGS sequence"/>
</dbReference>
<keyword evidence="4" id="KW-1185">Reference proteome</keyword>
<reference evidence="3 4" key="1">
    <citation type="submission" date="2018-11" db="EMBL/GenBank/DDBJ databases">
        <title>Novel bacteria species description.</title>
        <authorList>
            <person name="Han J.-H."/>
        </authorList>
    </citation>
    <scope>NUCLEOTIDE SEQUENCE [LARGE SCALE GENOMIC DNA]</scope>
    <source>
        <strain evidence="3 4">KCTC23259</strain>
    </source>
</reference>
<keyword evidence="1" id="KW-0732">Signal</keyword>
<dbReference type="EMBL" id="RJUF01000014">
    <property type="protein sequence ID" value="MCP9762739.1"/>
    <property type="molecule type" value="Genomic_DNA"/>
</dbReference>
<organism evidence="3 4">
    <name type="scientific">Lacihabitans soyangensis</name>
    <dbReference type="NCBI Taxonomy" id="869394"/>
    <lineage>
        <taxon>Bacteria</taxon>
        <taxon>Pseudomonadati</taxon>
        <taxon>Bacteroidota</taxon>
        <taxon>Cytophagia</taxon>
        <taxon>Cytophagales</taxon>
        <taxon>Leadbetterellaceae</taxon>
        <taxon>Lacihabitans</taxon>
    </lineage>
</organism>
<evidence type="ECO:0000313" key="3">
    <source>
        <dbReference type="EMBL" id="MCP9762739.1"/>
    </source>
</evidence>
<dbReference type="AlphaFoldDB" id="A0AAE3H0J6"/>
<dbReference type="PANTHER" id="PTHR46957:SF3">
    <property type="entry name" value="CYTOKINE RECEPTOR"/>
    <property type="match status" value="1"/>
</dbReference>
<dbReference type="PROSITE" id="PS50853">
    <property type="entry name" value="FN3"/>
    <property type="match status" value="3"/>
</dbReference>
<dbReference type="InterPro" id="IPR050713">
    <property type="entry name" value="RTP_Phos/Ushers"/>
</dbReference>
<dbReference type="Gene3D" id="2.60.40.10">
    <property type="entry name" value="Immunoglobulins"/>
    <property type="match status" value="3"/>
</dbReference>
<dbReference type="InterPro" id="IPR013783">
    <property type="entry name" value="Ig-like_fold"/>
</dbReference>
<evidence type="ECO:0000259" key="2">
    <source>
        <dbReference type="PROSITE" id="PS50853"/>
    </source>
</evidence>
<feature type="domain" description="Fibronectin type-III" evidence="2">
    <location>
        <begin position="415"/>
        <end position="507"/>
    </location>
</feature>
<dbReference type="InterPro" id="IPR003961">
    <property type="entry name" value="FN3_dom"/>
</dbReference>
<proteinExistence type="predicted"/>
<dbReference type="NCBIfam" id="TIGR04183">
    <property type="entry name" value="Por_Secre_tail"/>
    <property type="match status" value="1"/>
</dbReference>
<accession>A0AAE3H0J6</accession>
<dbReference type="InterPro" id="IPR036116">
    <property type="entry name" value="FN3_sf"/>
</dbReference>
<dbReference type="InterPro" id="IPR026444">
    <property type="entry name" value="Secre_tail"/>
</dbReference>
<feature type="chain" id="PRO_5041972552" evidence="1">
    <location>
        <begin position="20"/>
        <end position="591"/>
    </location>
</feature>
<sequence>MRKIFFLLSMIFSGFGVFAQPLVAPTLQDLPSSITTSSFLILVTDTNPSEMAIEVEVSGGGVTRSNVVPAGSSFNFHATSLVPKTGYQVRARALGCAAVAGCLNLGPWSTTYTITTLVAAPVAPILKLDNNCARFVGISWEMPARGDEVTNFTILRAFDGVSFQTVGNVPGGQRNLFDLGIAAGVPATYIVFAENSTGRTPSARLTVPVKAFVPPVPPINVKSSTVNKSDTQLNIVWENPEQDFACGTNIRSSYYVMIKREGETEFKVYDIIYPNASGIIIKGLKPNERVEYDIFSLSDKGLFSEHRIGVDNTYGPASKPTNFIGVAFKDAVNNSAIGLSWDHAPKDEDYFVIEASKDGINFMTLGKIKDGNNTFKHEPIEEGVDYIYRIKAGNYLFGESDYVTTQPIKYAYSAKPNAPYGLSGVISAAKVDLKWYDDSNKEENYILERSVDNNTSFVELKKLDRNTTRYTDNTVTAGKTYFYQVKAVNTLGSSAASNVFQAKIAGGAGLLNTEISIYPNPTLDFVTISNESLNTSESFEVSILDQNNMEVFKRTYGTKNVKINLEDYKTGVYNLIIKNPTETISRKIVKY</sequence>
<feature type="signal peptide" evidence="1">
    <location>
        <begin position="1"/>
        <end position="19"/>
    </location>
</feature>
<comment type="caution">
    <text evidence="3">The sequence shown here is derived from an EMBL/GenBank/DDBJ whole genome shotgun (WGS) entry which is preliminary data.</text>
</comment>
<feature type="domain" description="Fibronectin type-III" evidence="2">
    <location>
        <begin position="217"/>
        <end position="317"/>
    </location>
</feature>
<dbReference type="RefSeq" id="WP_255036512.1">
    <property type="nucleotide sequence ID" value="NZ_RJUF01000014.1"/>
</dbReference>
<protein>
    <submittedName>
        <fullName evidence="3">T9SS C-terminal target domain-containing protein</fullName>
    </submittedName>
</protein>
<dbReference type="Pfam" id="PF18962">
    <property type="entry name" value="Por_Secre_tail"/>
    <property type="match status" value="1"/>
</dbReference>
<name>A0AAE3H0J6_9BACT</name>
<feature type="domain" description="Fibronectin type-III" evidence="2">
    <location>
        <begin position="21"/>
        <end position="119"/>
    </location>
</feature>
<dbReference type="CDD" id="cd00063">
    <property type="entry name" value="FN3"/>
    <property type="match status" value="2"/>
</dbReference>
<gene>
    <name evidence="3" type="ORF">EGI31_07200</name>
</gene>
<dbReference type="SMART" id="SM00060">
    <property type="entry name" value="FN3"/>
    <property type="match status" value="3"/>
</dbReference>